<feature type="compositionally biased region" description="Basic residues" evidence="1">
    <location>
        <begin position="139"/>
        <end position="154"/>
    </location>
</feature>
<evidence type="ECO:0000256" key="1">
    <source>
        <dbReference type="SAM" id="MobiDB-lite"/>
    </source>
</evidence>
<accession>A0ABQ7YJH4</accession>
<evidence type="ECO:0000313" key="3">
    <source>
        <dbReference type="Proteomes" id="UP000824890"/>
    </source>
</evidence>
<protein>
    <submittedName>
        <fullName evidence="2">Uncharacterized protein</fullName>
    </submittedName>
</protein>
<sequence>MEREARKERIRRADESGELEKDAIQLAKNALASSAAEVRMQEPYVTPKHIPASQRLGLNVQLDVNPPRGRIPATLRLGDNSTSPMSKERIPVVHRLSAAPMEEPPVKPAETAIVKRKPGRPLGRGKIQASPTLSIGTSTKRRKVQSKIPTCKRKLNPEDSRKGLRKPAPKTF</sequence>
<dbReference type="Proteomes" id="UP000824890">
    <property type="component" value="Unassembled WGS sequence"/>
</dbReference>
<organism evidence="2 3">
    <name type="scientific">Brassica napus</name>
    <name type="common">Rape</name>
    <dbReference type="NCBI Taxonomy" id="3708"/>
    <lineage>
        <taxon>Eukaryota</taxon>
        <taxon>Viridiplantae</taxon>
        <taxon>Streptophyta</taxon>
        <taxon>Embryophyta</taxon>
        <taxon>Tracheophyta</taxon>
        <taxon>Spermatophyta</taxon>
        <taxon>Magnoliopsida</taxon>
        <taxon>eudicotyledons</taxon>
        <taxon>Gunneridae</taxon>
        <taxon>Pentapetalae</taxon>
        <taxon>rosids</taxon>
        <taxon>malvids</taxon>
        <taxon>Brassicales</taxon>
        <taxon>Brassicaceae</taxon>
        <taxon>Brassiceae</taxon>
        <taxon>Brassica</taxon>
    </lineage>
</organism>
<dbReference type="EMBL" id="JAGKQM010000017">
    <property type="protein sequence ID" value="KAH0868370.1"/>
    <property type="molecule type" value="Genomic_DNA"/>
</dbReference>
<proteinExistence type="predicted"/>
<gene>
    <name evidence="2" type="ORF">HID58_075392</name>
</gene>
<keyword evidence="3" id="KW-1185">Reference proteome</keyword>
<comment type="caution">
    <text evidence="2">The sequence shown here is derived from an EMBL/GenBank/DDBJ whole genome shotgun (WGS) entry which is preliminary data.</text>
</comment>
<evidence type="ECO:0000313" key="2">
    <source>
        <dbReference type="EMBL" id="KAH0868370.1"/>
    </source>
</evidence>
<feature type="region of interest" description="Disordered" evidence="1">
    <location>
        <begin position="63"/>
        <end position="172"/>
    </location>
</feature>
<feature type="compositionally biased region" description="Basic residues" evidence="1">
    <location>
        <begin position="163"/>
        <end position="172"/>
    </location>
</feature>
<feature type="compositionally biased region" description="Polar residues" evidence="1">
    <location>
        <begin position="129"/>
        <end position="138"/>
    </location>
</feature>
<reference evidence="2 3" key="1">
    <citation type="submission" date="2021-05" db="EMBL/GenBank/DDBJ databases">
        <title>Genome Assembly of Synthetic Allotetraploid Brassica napus Reveals Homoeologous Exchanges between Subgenomes.</title>
        <authorList>
            <person name="Davis J.T."/>
        </authorList>
    </citation>
    <scope>NUCLEOTIDE SEQUENCE [LARGE SCALE GENOMIC DNA]</scope>
    <source>
        <strain evidence="3">cv. Da-Ae</strain>
        <tissue evidence="2">Seedling</tissue>
    </source>
</reference>
<name>A0ABQ7YJH4_BRANA</name>